<dbReference type="GO" id="GO:0006107">
    <property type="term" value="P:oxaloacetate metabolic process"/>
    <property type="evidence" value="ECO:0007669"/>
    <property type="project" value="UniProtKB-ARBA"/>
</dbReference>
<dbReference type="GO" id="GO:0050163">
    <property type="term" value="F:oxaloacetate tautomerase activity"/>
    <property type="evidence" value="ECO:0007669"/>
    <property type="project" value="UniProtKB-ARBA"/>
</dbReference>
<reference evidence="5" key="1">
    <citation type="journal article" date="2015" name="J. Biotechnol.">
        <title>The structure of the Cyberlindnera jadinii genome and its relation to Candida utilis analyzed by the occurrence of single nucleotide polymorphisms.</title>
        <authorList>
            <person name="Rupp O."/>
            <person name="Brinkrolf K."/>
            <person name="Buerth C."/>
            <person name="Kunigo M."/>
            <person name="Schneider J."/>
            <person name="Jaenicke S."/>
            <person name="Goesmann A."/>
            <person name="Puehler A."/>
            <person name="Jaeger K.-E."/>
            <person name="Ernst J.F."/>
        </authorList>
    </citation>
    <scope>NUCLEOTIDE SEQUENCE [LARGE SCALE GENOMIC DNA]</scope>
    <source>
        <strain evidence="5">ATCC 18201 / CBS 1600 / BCRC 20928 / JCM 3617 / NBRC 0987 / NRRL Y-1542</strain>
    </source>
</reference>
<feature type="domain" description="Fumarylacetoacetase-like C-terminal" evidence="3">
    <location>
        <begin position="65"/>
        <end position="275"/>
    </location>
</feature>
<evidence type="ECO:0000256" key="1">
    <source>
        <dbReference type="ARBA" id="ARBA00010211"/>
    </source>
</evidence>
<protein>
    <recommendedName>
        <fullName evidence="3">Fumarylacetoacetase-like C-terminal domain-containing protein</fullName>
    </recommendedName>
</protein>
<dbReference type="Gene3D" id="3.90.850.10">
    <property type="entry name" value="Fumarylacetoacetase-like, C-terminal domain"/>
    <property type="match status" value="1"/>
</dbReference>
<dbReference type="AlphaFoldDB" id="A0A0H5C245"/>
<dbReference type="PANTHER" id="PTHR11820">
    <property type="entry name" value="ACYLPYRUVASE"/>
    <property type="match status" value="1"/>
</dbReference>
<name>A0A0H5C245_CYBJN</name>
<sequence>MTISRLIRFVATDGKVYFGEALNAELKQAYEVVGDVFNRHQVDTTHVLEVLKLLAPLQREQIGTIRMIGMNYKKHAEEIQLGIPEWPCLFYKPSTALNGTLSPIEVPQQAQIEGAKIDYESELVVVIGKEGKNIPEDQALDFVLGYTVGNDVSQRTWQIERGGSQFNVGKMFDTWAPIGPCITTTKLIEDPNALRISSRVNGEVRQNSNTNDAIFSVKKLIAHLSMGTTLVPGDLIFTGTPQGVGSGFKPPRWLKDGDTVECSIENIGTLQNNVVFE</sequence>
<evidence type="ECO:0000313" key="5">
    <source>
        <dbReference type="Proteomes" id="UP000038830"/>
    </source>
</evidence>
<evidence type="ECO:0000256" key="2">
    <source>
        <dbReference type="ARBA" id="ARBA00022723"/>
    </source>
</evidence>
<dbReference type="InterPro" id="IPR011234">
    <property type="entry name" value="Fumarylacetoacetase-like_C"/>
</dbReference>
<dbReference type="Pfam" id="PF01557">
    <property type="entry name" value="FAA_hydrolase"/>
    <property type="match status" value="1"/>
</dbReference>
<evidence type="ECO:0000313" key="4">
    <source>
        <dbReference type="EMBL" id="CEP21868.1"/>
    </source>
</evidence>
<proteinExistence type="inferred from homology"/>
<comment type="similarity">
    <text evidence="1">Belongs to the FAH family.</text>
</comment>
<dbReference type="SUPFAM" id="SSF56529">
    <property type="entry name" value="FAH"/>
    <property type="match status" value="1"/>
</dbReference>
<dbReference type="Proteomes" id="UP000038830">
    <property type="component" value="Unassembled WGS sequence"/>
</dbReference>
<organism evidence="4 5">
    <name type="scientific">Cyberlindnera jadinii (strain ATCC 18201 / CBS 1600 / BCRC 20928 / JCM 3617 / NBRC 0987 / NRRL Y-1542)</name>
    <name type="common">Torula yeast</name>
    <name type="synonym">Candida utilis</name>
    <dbReference type="NCBI Taxonomy" id="983966"/>
    <lineage>
        <taxon>Eukaryota</taxon>
        <taxon>Fungi</taxon>
        <taxon>Dikarya</taxon>
        <taxon>Ascomycota</taxon>
        <taxon>Saccharomycotina</taxon>
        <taxon>Saccharomycetes</taxon>
        <taxon>Phaffomycetales</taxon>
        <taxon>Phaffomycetaceae</taxon>
        <taxon>Cyberlindnera</taxon>
    </lineage>
</organism>
<dbReference type="InterPro" id="IPR036663">
    <property type="entry name" value="Fumarylacetoacetase_C_sf"/>
</dbReference>
<accession>A0A0H5C245</accession>
<dbReference type="PANTHER" id="PTHR11820:SF112">
    <property type="entry name" value="FUMARYLACETOACETATE HYDROLASE FAMILY PROTEIN (AFU_ORTHOLOGUE AFUA_1G02370)-RELATED"/>
    <property type="match status" value="1"/>
</dbReference>
<dbReference type="FunFam" id="3.90.850.10:FF:000002">
    <property type="entry name" value="2-hydroxyhepta-2,4-diene-1,7-dioate isomerase"/>
    <property type="match status" value="1"/>
</dbReference>
<dbReference type="GO" id="GO:0046872">
    <property type="term" value="F:metal ion binding"/>
    <property type="evidence" value="ECO:0007669"/>
    <property type="project" value="UniProtKB-KW"/>
</dbReference>
<dbReference type="EMBL" id="CDQK01000002">
    <property type="protein sequence ID" value="CEP21868.1"/>
    <property type="molecule type" value="Genomic_DNA"/>
</dbReference>
<evidence type="ECO:0000259" key="3">
    <source>
        <dbReference type="Pfam" id="PF01557"/>
    </source>
</evidence>
<gene>
    <name evidence="4" type="ORF">BN1211_2082</name>
</gene>
<keyword evidence="2" id="KW-0479">Metal-binding</keyword>